<sequence>MPELQIDLAVANRFISSLSKSLQALCHGCMDFDSGIEIVGYININIDSGSKVDYVLNEKVLKSTTNSMTFVSNSFLAKKEQPKQTRDGACSPIPQPQVSPYTPRLPPVHLNSRFQKAGAQVSPYGHNQKGPQKRTRADDLNIPRKKNHFQGHSAESPAAGQGAHSHFMPASASSSYPDLQSQQSDSASDTLQVNIKKEAFEADSQHDFDGEHSHNPSSDGNLDSSLNPEDKVQVKRDPDETNSGNNHFSSNDGDNTVTGESADFKSNFLEPSLNDSQQGSETGNNDHSLADEANMPSTSRDNVGDTDVMSTENDPVSGVSVDYEKSVDDGSYYQHGYDDAGEGSNDAGQFEVIEIDDEDEDVQAMFSDH</sequence>
<feature type="compositionally biased region" description="Basic and acidic residues" evidence="1">
    <location>
        <begin position="228"/>
        <end position="239"/>
    </location>
</feature>
<feature type="region of interest" description="Disordered" evidence="1">
    <location>
        <begin position="80"/>
        <end position="109"/>
    </location>
</feature>
<feature type="compositionally biased region" description="Polar residues" evidence="1">
    <location>
        <begin position="215"/>
        <end position="227"/>
    </location>
</feature>
<gene>
    <name evidence="2" type="ORF">CUNI_LOCUS20760</name>
</gene>
<feature type="compositionally biased region" description="Basic and acidic residues" evidence="1">
    <location>
        <begin position="205"/>
        <end position="214"/>
    </location>
</feature>
<feature type="region of interest" description="Disordered" evidence="1">
    <location>
        <begin position="205"/>
        <end position="345"/>
    </location>
</feature>
<dbReference type="Proteomes" id="UP000678393">
    <property type="component" value="Unassembled WGS sequence"/>
</dbReference>
<dbReference type="OrthoDB" id="6149373at2759"/>
<evidence type="ECO:0000313" key="2">
    <source>
        <dbReference type="EMBL" id="CAG5135202.1"/>
    </source>
</evidence>
<protein>
    <submittedName>
        <fullName evidence="2">Uncharacterized protein</fullName>
    </submittedName>
</protein>
<feature type="compositionally biased region" description="Polar residues" evidence="1">
    <location>
        <begin position="241"/>
        <end position="259"/>
    </location>
</feature>
<name>A0A8S4A4N1_9EUPU</name>
<evidence type="ECO:0000256" key="1">
    <source>
        <dbReference type="SAM" id="MobiDB-lite"/>
    </source>
</evidence>
<keyword evidence="3" id="KW-1185">Reference proteome</keyword>
<feature type="compositionally biased region" description="Polar residues" evidence="1">
    <location>
        <begin position="273"/>
        <end position="287"/>
    </location>
</feature>
<comment type="caution">
    <text evidence="2">The sequence shown here is derived from an EMBL/GenBank/DDBJ whole genome shotgun (WGS) entry which is preliminary data.</text>
</comment>
<dbReference type="AlphaFoldDB" id="A0A8S4A4N1"/>
<feature type="compositionally biased region" description="Low complexity" evidence="1">
    <location>
        <begin position="178"/>
        <end position="190"/>
    </location>
</feature>
<reference evidence="2" key="1">
    <citation type="submission" date="2021-04" db="EMBL/GenBank/DDBJ databases">
        <authorList>
            <consortium name="Molecular Ecology Group"/>
        </authorList>
    </citation>
    <scope>NUCLEOTIDE SEQUENCE</scope>
</reference>
<evidence type="ECO:0000313" key="3">
    <source>
        <dbReference type="Proteomes" id="UP000678393"/>
    </source>
</evidence>
<feature type="non-terminal residue" evidence="2">
    <location>
        <position position="369"/>
    </location>
</feature>
<organism evidence="2 3">
    <name type="scientific">Candidula unifasciata</name>
    <dbReference type="NCBI Taxonomy" id="100452"/>
    <lineage>
        <taxon>Eukaryota</taxon>
        <taxon>Metazoa</taxon>
        <taxon>Spiralia</taxon>
        <taxon>Lophotrochozoa</taxon>
        <taxon>Mollusca</taxon>
        <taxon>Gastropoda</taxon>
        <taxon>Heterobranchia</taxon>
        <taxon>Euthyneura</taxon>
        <taxon>Panpulmonata</taxon>
        <taxon>Eupulmonata</taxon>
        <taxon>Stylommatophora</taxon>
        <taxon>Helicina</taxon>
        <taxon>Helicoidea</taxon>
        <taxon>Geomitridae</taxon>
        <taxon>Candidula</taxon>
    </lineage>
</organism>
<proteinExistence type="predicted"/>
<accession>A0A8S4A4N1</accession>
<dbReference type="EMBL" id="CAJHNH020008013">
    <property type="protein sequence ID" value="CAG5135202.1"/>
    <property type="molecule type" value="Genomic_DNA"/>
</dbReference>
<feature type="region of interest" description="Disordered" evidence="1">
    <location>
        <begin position="121"/>
        <end position="190"/>
    </location>
</feature>